<dbReference type="Gene3D" id="3.40.50.150">
    <property type="entry name" value="Vaccinia Virus protein VP39"/>
    <property type="match status" value="1"/>
</dbReference>
<accession>A0ABN9WIN8</accession>
<feature type="compositionally biased region" description="Gly residues" evidence="6">
    <location>
        <begin position="10"/>
        <end position="22"/>
    </location>
</feature>
<keyword evidence="2" id="KW-0949">S-adenosyl-L-methionine</keyword>
<keyword evidence="3" id="KW-0805">Transcription regulation</keyword>
<evidence type="ECO:0000256" key="6">
    <source>
        <dbReference type="SAM" id="MobiDB-lite"/>
    </source>
</evidence>
<proteinExistence type="predicted"/>
<evidence type="ECO:0000313" key="8">
    <source>
        <dbReference type="Proteomes" id="UP001189429"/>
    </source>
</evidence>
<feature type="non-terminal residue" evidence="7">
    <location>
        <position position="1"/>
    </location>
</feature>
<evidence type="ECO:0000256" key="1">
    <source>
        <dbReference type="ARBA" id="ARBA00011925"/>
    </source>
</evidence>
<reference evidence="7" key="1">
    <citation type="submission" date="2023-10" db="EMBL/GenBank/DDBJ databases">
        <authorList>
            <person name="Chen Y."/>
            <person name="Shah S."/>
            <person name="Dougan E. K."/>
            <person name="Thang M."/>
            <person name="Chan C."/>
        </authorList>
    </citation>
    <scope>NUCLEOTIDE SEQUENCE [LARGE SCALE GENOMIC DNA]</scope>
</reference>
<sequence length="694" mass="73122">RRRPRRGGHGEACGGGGQGGLAGAAAAEPRLRPRRAHGGAERRPRSSFLTGAARRALQGLPRGRRAVAVVVDGCGWEAVWLARRAAALGLCGVCAVRARASALAGLEGALAEANGCCVQQCLWEGLGAHLEAAAPTAVLVLLCGCLAAHPASPGTLVSQLAQVKKELPPGAAAAVVPARVRWRGGHARCRALRDAGVVDTEGLAAYGLDYGLAAEALRVHHRWVQLSECGAEWEDHELATMDLQEAWAALPGELCGSGAGPALESALRVHASTPRLWRCPRRGARPTPSSGGRWPRAPRRPTVSPVTLRPAARTQRPSVRARQVPAASGGRGRWPSSTRRRAGGPSRRCCARRRPARRCPVPRRHVERRCADGVLRRCNPPRAPRLPRAEPVVALDVGSGTGLLSLLLARRAEGLSLPPPRVVAVEAEPELAELAERLVAAHGCGDRVEVHCALSTALEGLPGAGRAGLCVHEIFGSDPLSERLLPSLRHAQRELLAPGALLVPDSFTLLCALCSSRRLAGAFRPPASVQGVRHVGEVFQDAAPIVEAMHLSEEGAEAAADPRWLTEPAVARVCALAELLGAALPLEAAVRLRGPGAPSAELAGEALFVAFWFRLEGPPELDTRSGAGPSRPWAPCFQALRGCSAEAFAQPFVAELSLRLWEDRVRFALAGVALEEEAEAAELGALFSDSEEGD</sequence>
<comment type="caution">
    <text evidence="7">The sequence shown here is derived from an EMBL/GenBank/DDBJ whole genome shotgun (WGS) entry which is preliminary data.</text>
</comment>
<dbReference type="EC" id="2.1.1.319" evidence="1"/>
<dbReference type="InterPro" id="IPR025799">
    <property type="entry name" value="Arg_MeTrfase"/>
</dbReference>
<dbReference type="PANTHER" id="PTHR11006">
    <property type="entry name" value="PROTEIN ARGININE N-METHYLTRANSFERASE"/>
    <property type="match status" value="1"/>
</dbReference>
<organism evidence="7 8">
    <name type="scientific">Prorocentrum cordatum</name>
    <dbReference type="NCBI Taxonomy" id="2364126"/>
    <lineage>
        <taxon>Eukaryota</taxon>
        <taxon>Sar</taxon>
        <taxon>Alveolata</taxon>
        <taxon>Dinophyceae</taxon>
        <taxon>Prorocentrales</taxon>
        <taxon>Prorocentraceae</taxon>
        <taxon>Prorocentrum</taxon>
    </lineage>
</organism>
<dbReference type="EMBL" id="CAUYUJ010018790">
    <property type="protein sequence ID" value="CAK0886342.1"/>
    <property type="molecule type" value="Genomic_DNA"/>
</dbReference>
<evidence type="ECO:0000256" key="5">
    <source>
        <dbReference type="ARBA" id="ARBA00049086"/>
    </source>
</evidence>
<evidence type="ECO:0000256" key="3">
    <source>
        <dbReference type="ARBA" id="ARBA00023015"/>
    </source>
</evidence>
<protein>
    <recommendedName>
        <fullName evidence="1">type I protein arginine methyltransferase</fullName>
        <ecNumber evidence="1">2.1.1.319</ecNumber>
    </recommendedName>
</protein>
<evidence type="ECO:0000313" key="7">
    <source>
        <dbReference type="EMBL" id="CAK0886342.1"/>
    </source>
</evidence>
<keyword evidence="4" id="KW-0804">Transcription</keyword>
<gene>
    <name evidence="7" type="ORF">PCOR1329_LOCUS67711</name>
</gene>
<dbReference type="PANTHER" id="PTHR11006:SF10">
    <property type="entry name" value="HISTONE-ARGININE METHYLTRANSFERASE CARMER-RELATED"/>
    <property type="match status" value="1"/>
</dbReference>
<feature type="region of interest" description="Disordered" evidence="6">
    <location>
        <begin position="278"/>
        <end position="354"/>
    </location>
</feature>
<dbReference type="Proteomes" id="UP001189429">
    <property type="component" value="Unassembled WGS sequence"/>
</dbReference>
<evidence type="ECO:0000256" key="2">
    <source>
        <dbReference type="ARBA" id="ARBA00022691"/>
    </source>
</evidence>
<keyword evidence="8" id="KW-1185">Reference proteome</keyword>
<dbReference type="InterPro" id="IPR029063">
    <property type="entry name" value="SAM-dependent_MTases_sf"/>
</dbReference>
<name>A0ABN9WIN8_9DINO</name>
<comment type="catalytic activity">
    <reaction evidence="5">
        <text>L-arginyl-[protein] + 2 S-adenosyl-L-methionine = N(omega),N(omega)-dimethyl-L-arginyl-[protein] + 2 S-adenosyl-L-homocysteine + 2 H(+)</text>
        <dbReference type="Rhea" id="RHEA:48096"/>
        <dbReference type="Rhea" id="RHEA-COMP:10532"/>
        <dbReference type="Rhea" id="RHEA-COMP:11991"/>
        <dbReference type="ChEBI" id="CHEBI:15378"/>
        <dbReference type="ChEBI" id="CHEBI:29965"/>
        <dbReference type="ChEBI" id="CHEBI:57856"/>
        <dbReference type="ChEBI" id="CHEBI:59789"/>
        <dbReference type="ChEBI" id="CHEBI:61897"/>
        <dbReference type="EC" id="2.1.1.319"/>
    </reaction>
</comment>
<evidence type="ECO:0000256" key="4">
    <source>
        <dbReference type="ARBA" id="ARBA00023163"/>
    </source>
</evidence>
<feature type="region of interest" description="Disordered" evidence="6">
    <location>
        <begin position="1"/>
        <end position="45"/>
    </location>
</feature>
<dbReference type="SUPFAM" id="SSF53335">
    <property type="entry name" value="S-adenosyl-L-methionine-dependent methyltransferases"/>
    <property type="match status" value="1"/>
</dbReference>